<evidence type="ECO:0000259" key="6">
    <source>
        <dbReference type="Pfam" id="PF01284"/>
    </source>
</evidence>
<accession>A0A0D0VHM0</accession>
<keyword evidence="2 5" id="KW-0812">Transmembrane</keyword>
<name>A0A0D0VHM0_CRYGA</name>
<sequence length="365" mass="40839">MISVEKLKSTLGFSSAGNKLSKAFRLNVNHDVLKRSNEDRFSMGNPFADNHDYGKPSLPRSHIILHSIAMFFTFIAVCTMAAVAGFQAKWFSVSGGTGFVLFLLLLSLFLTIILMVVPIVYDRWDRLNRPAQFLAQTRSTLILHAFGTLLMLLAAFIVTISAWTEKGCKNPSNDLHSDLGDSYKSGLQNWCKTKKASAIFDWFASIAWSILLVFTVLAFRREQKANRRELMVLPPVSDGISYSNIQPADEEQLDDKSESARGYTLDVYRKTDTTYHHPASARTVYPLPSVDHHPMLSRTSIDVYGAFDGDGMPRVDEPSRTMQLAYTDPYAQIRHSLMNASNVTQSTHIPGIFSGPPAYAGYRQH</sequence>
<comment type="subcellular location">
    <subcellularLocation>
        <location evidence="1">Membrane</location>
        <topology evidence="1">Multi-pass membrane protein</topology>
    </subcellularLocation>
</comment>
<dbReference type="Pfam" id="PF01284">
    <property type="entry name" value="MARVEL"/>
    <property type="match status" value="1"/>
</dbReference>
<evidence type="ECO:0000256" key="3">
    <source>
        <dbReference type="ARBA" id="ARBA00022989"/>
    </source>
</evidence>
<dbReference type="HOGENOM" id="CLU_748392_0_0_1"/>
<feature type="transmembrane region" description="Helical" evidence="5">
    <location>
        <begin position="98"/>
        <end position="121"/>
    </location>
</feature>
<feature type="domain" description="MARVEL" evidence="6">
    <location>
        <begin position="62"/>
        <end position="214"/>
    </location>
</feature>
<dbReference type="EMBL" id="KN848003">
    <property type="protein sequence ID" value="KIR44320.1"/>
    <property type="molecule type" value="Genomic_DNA"/>
</dbReference>
<protein>
    <submittedName>
        <fullName evidence="7">Unplaced genomic scaffold supercont1.31, whole genome shotgun sequence</fullName>
    </submittedName>
</protein>
<reference evidence="7" key="1">
    <citation type="submission" date="2015-01" db="EMBL/GenBank/DDBJ databases">
        <title>The Genome Sequence of Cryptococcus gattii CA1280.</title>
        <authorList>
            <consortium name="The Broad Institute Genomics Platform"/>
            <person name="Cuomo C."/>
            <person name="Litvintseva A."/>
            <person name="Chen Y."/>
            <person name="Heitman J."/>
            <person name="Sun S."/>
            <person name="Springer D."/>
            <person name="Dromer F."/>
            <person name="Young S."/>
            <person name="Zeng Q."/>
            <person name="Gargeya S."/>
            <person name="Abouelleil A."/>
            <person name="Alvarado L."/>
            <person name="Chapman S.B."/>
            <person name="Gainer-Dewar J."/>
            <person name="Goldberg J."/>
            <person name="Griggs A."/>
            <person name="Gujja S."/>
            <person name="Hansen M."/>
            <person name="Howarth C."/>
            <person name="Imamovic A."/>
            <person name="Larimer J."/>
            <person name="Murphy C."/>
            <person name="Naylor J."/>
            <person name="Pearson M."/>
            <person name="Priest M."/>
            <person name="Roberts A."/>
            <person name="Saif S."/>
            <person name="Shea T."/>
            <person name="Sykes S."/>
            <person name="Wortman J."/>
            <person name="Nusbaum C."/>
            <person name="Birren B."/>
        </authorList>
    </citation>
    <scope>NUCLEOTIDE SEQUENCE [LARGE SCALE GENOMIC DNA]</scope>
    <source>
        <strain evidence="7">CA1280</strain>
    </source>
</reference>
<feature type="transmembrane region" description="Helical" evidence="5">
    <location>
        <begin position="63"/>
        <end position="86"/>
    </location>
</feature>
<proteinExistence type="predicted"/>
<evidence type="ECO:0000256" key="2">
    <source>
        <dbReference type="ARBA" id="ARBA00022692"/>
    </source>
</evidence>
<organism evidence="7">
    <name type="scientific">Cryptococcus bacillisporus CA1280</name>
    <dbReference type="NCBI Taxonomy" id="1296109"/>
    <lineage>
        <taxon>Eukaryota</taxon>
        <taxon>Fungi</taxon>
        <taxon>Dikarya</taxon>
        <taxon>Basidiomycota</taxon>
        <taxon>Agaricomycotina</taxon>
        <taxon>Tremellomycetes</taxon>
        <taxon>Tremellales</taxon>
        <taxon>Cryptococcaceae</taxon>
        <taxon>Cryptococcus</taxon>
        <taxon>Cryptococcus gattii species complex</taxon>
    </lineage>
</organism>
<dbReference type="InterPro" id="IPR008253">
    <property type="entry name" value="Marvel"/>
</dbReference>
<keyword evidence="3 5" id="KW-1133">Transmembrane helix</keyword>
<feature type="transmembrane region" description="Helical" evidence="5">
    <location>
        <begin position="141"/>
        <end position="163"/>
    </location>
</feature>
<evidence type="ECO:0000256" key="4">
    <source>
        <dbReference type="ARBA" id="ARBA00023136"/>
    </source>
</evidence>
<evidence type="ECO:0000313" key="7">
    <source>
        <dbReference type="EMBL" id="KIR44320.1"/>
    </source>
</evidence>
<dbReference type="OrthoDB" id="2218151at2759"/>
<keyword evidence="4 5" id="KW-0472">Membrane</keyword>
<gene>
    <name evidence="7" type="ORF">I312_06469</name>
</gene>
<dbReference type="AlphaFoldDB" id="A0A0D0VHM0"/>
<evidence type="ECO:0000256" key="5">
    <source>
        <dbReference type="SAM" id="Phobius"/>
    </source>
</evidence>
<evidence type="ECO:0000256" key="1">
    <source>
        <dbReference type="ARBA" id="ARBA00004141"/>
    </source>
</evidence>
<feature type="transmembrane region" description="Helical" evidence="5">
    <location>
        <begin position="199"/>
        <end position="219"/>
    </location>
</feature>